<dbReference type="InterPro" id="IPR015867">
    <property type="entry name" value="N-reg_PII/ATP_PRibTrfase_C"/>
</dbReference>
<dbReference type="SUPFAM" id="SSF54913">
    <property type="entry name" value="GlnB-like"/>
    <property type="match status" value="1"/>
</dbReference>
<accession>A0ABY5ZCZ4</accession>
<keyword evidence="3" id="KW-1185">Reference proteome</keyword>
<dbReference type="Pfam" id="PF03091">
    <property type="entry name" value="CutA1"/>
    <property type="match status" value="1"/>
</dbReference>
<dbReference type="PANTHER" id="PTHR23419:SF8">
    <property type="entry name" value="FI09726P"/>
    <property type="match status" value="1"/>
</dbReference>
<dbReference type="EMBL" id="CP073721">
    <property type="protein sequence ID" value="UWZ38850.1"/>
    <property type="molecule type" value="Genomic_DNA"/>
</dbReference>
<name>A0ABY5ZCZ4_9ACTN</name>
<dbReference type="Proteomes" id="UP001058271">
    <property type="component" value="Chromosome"/>
</dbReference>
<protein>
    <submittedName>
        <fullName evidence="2">Divalent-cation tolerance protein CutA</fullName>
    </submittedName>
</protein>
<dbReference type="InterPro" id="IPR004323">
    <property type="entry name" value="Ion_tolerance_CutA"/>
</dbReference>
<evidence type="ECO:0000313" key="3">
    <source>
        <dbReference type="Proteomes" id="UP001058271"/>
    </source>
</evidence>
<reference evidence="2" key="1">
    <citation type="submission" date="2021-04" db="EMBL/GenBank/DDBJ databases">
        <title>Biosynthetic gene clusters of Dactylosporangioum roseum.</title>
        <authorList>
            <person name="Hartkoorn R.C."/>
            <person name="Beaudoing E."/>
            <person name="Hot D."/>
            <person name="Moureu S."/>
        </authorList>
    </citation>
    <scope>NUCLEOTIDE SEQUENCE</scope>
    <source>
        <strain evidence="2">NRRL B-16295</strain>
    </source>
</reference>
<dbReference type="InterPro" id="IPR011322">
    <property type="entry name" value="N-reg_PII-like_a/b"/>
</dbReference>
<dbReference type="PANTHER" id="PTHR23419">
    <property type="entry name" value="DIVALENT CATION TOLERANCE CUTA-RELATED"/>
    <property type="match status" value="1"/>
</dbReference>
<evidence type="ECO:0000313" key="2">
    <source>
        <dbReference type="EMBL" id="UWZ38850.1"/>
    </source>
</evidence>
<dbReference type="Gene3D" id="3.30.70.120">
    <property type="match status" value="1"/>
</dbReference>
<sequence>MTDYLQVSTVLATRQDAAYLARSATHSRLAAAAQVIGPVLSMTWHEGTLVETEEWQLVLRTRVERFDQLTAYIVDRHPEPDPEVVGVPIVPGTRSYLDWLDRKTSVVPG</sequence>
<evidence type="ECO:0000256" key="1">
    <source>
        <dbReference type="ARBA" id="ARBA00010169"/>
    </source>
</evidence>
<organism evidence="2 3">
    <name type="scientific">Dactylosporangium roseum</name>
    <dbReference type="NCBI Taxonomy" id="47989"/>
    <lineage>
        <taxon>Bacteria</taxon>
        <taxon>Bacillati</taxon>
        <taxon>Actinomycetota</taxon>
        <taxon>Actinomycetes</taxon>
        <taxon>Micromonosporales</taxon>
        <taxon>Micromonosporaceae</taxon>
        <taxon>Dactylosporangium</taxon>
    </lineage>
</organism>
<dbReference type="RefSeq" id="WP_260728239.1">
    <property type="nucleotide sequence ID" value="NZ_BAAABS010000041.1"/>
</dbReference>
<proteinExistence type="inferred from homology"/>
<gene>
    <name evidence="2" type="ORF">Drose_11860</name>
</gene>
<comment type="similarity">
    <text evidence="1">Belongs to the CutA family.</text>
</comment>